<dbReference type="PIRSF" id="PIRSF021287">
    <property type="entry name" value="Biofilm_formation_YmcA"/>
    <property type="match status" value="1"/>
</dbReference>
<comment type="caution">
    <text evidence="1">The sequence shown here is derived from an EMBL/GenBank/DDBJ whole genome shotgun (WGS) entry which is preliminary data.</text>
</comment>
<dbReference type="SUPFAM" id="SSF158622">
    <property type="entry name" value="YheA/YmcA-like"/>
    <property type="match status" value="1"/>
</dbReference>
<dbReference type="InterPro" id="IPR010368">
    <property type="entry name" value="Com_YlbF"/>
</dbReference>
<accession>A0A6A0B4S3</accession>
<name>A0A6A0B4S3_9LACT</name>
<evidence type="ECO:0000313" key="1">
    <source>
        <dbReference type="EMBL" id="GFH40360.1"/>
    </source>
</evidence>
<keyword evidence="2" id="KW-1185">Reference proteome</keyword>
<dbReference type="Pfam" id="PF06133">
    <property type="entry name" value="Com_YlbF"/>
    <property type="match status" value="1"/>
</dbReference>
<reference evidence="1 2" key="1">
    <citation type="submission" date="2020-02" db="EMBL/GenBank/DDBJ databases">
        <title>Draft genome sequence of Lactococcus sp. Hs20B0-1.</title>
        <authorList>
            <person name="Noda S."/>
            <person name="Yuki M."/>
            <person name="Ohkuma M."/>
        </authorList>
    </citation>
    <scope>NUCLEOTIDE SEQUENCE [LARGE SCALE GENOMIC DNA]</scope>
    <source>
        <strain evidence="1 2">Hs20B0-1</strain>
    </source>
</reference>
<gene>
    <name evidence="1" type="ORF">Hs20B_07580</name>
</gene>
<organism evidence="1 2">
    <name type="scientific">Pseudolactococcus insecticola</name>
    <dbReference type="NCBI Taxonomy" id="2709158"/>
    <lineage>
        <taxon>Bacteria</taxon>
        <taxon>Bacillati</taxon>
        <taxon>Bacillota</taxon>
        <taxon>Bacilli</taxon>
        <taxon>Lactobacillales</taxon>
        <taxon>Streptococcaceae</taxon>
        <taxon>Pseudolactococcus</taxon>
    </lineage>
</organism>
<proteinExistence type="predicted"/>
<dbReference type="EMBL" id="BLLH01000003">
    <property type="protein sequence ID" value="GFH40360.1"/>
    <property type="molecule type" value="Genomic_DNA"/>
</dbReference>
<dbReference type="RefSeq" id="WP_172355830.1">
    <property type="nucleotide sequence ID" value="NZ_BLLH01000003.1"/>
</dbReference>
<dbReference type="InterPro" id="IPR023378">
    <property type="entry name" value="YheA/YmcA-like_dom_sf"/>
</dbReference>
<evidence type="ECO:0000313" key="2">
    <source>
        <dbReference type="Proteomes" id="UP000475928"/>
    </source>
</evidence>
<dbReference type="Proteomes" id="UP000475928">
    <property type="component" value="Unassembled WGS sequence"/>
</dbReference>
<sequence length="120" mass="13825">MPSPENQYEAAVSALKAKLAQHPDIIKFQKAERRLKAAKTLYDLETEMKDLSQDATLYKKINKKNAYKATMARAKEIELTLNEEPLIIDYRRRLVAANAVLQHVLENLETQINEELHYGN</sequence>
<dbReference type="InterPro" id="IPR016783">
    <property type="entry name" value="Biofilm_formation_YmcA"/>
</dbReference>
<dbReference type="Gene3D" id="1.20.1500.10">
    <property type="entry name" value="YheA/YmcA-like"/>
    <property type="match status" value="1"/>
</dbReference>
<dbReference type="AlphaFoldDB" id="A0A6A0B4S3"/>
<protein>
    <submittedName>
        <fullName evidence="1">Uncharacterized protein</fullName>
    </submittedName>
</protein>